<dbReference type="RefSeq" id="WP_243797773.1">
    <property type="nucleotide sequence ID" value="NZ_CP094669.1"/>
</dbReference>
<organism evidence="2 3">
    <name type="scientific">Hymenobacter tibetensis</name>
    <dbReference type="NCBI Taxonomy" id="497967"/>
    <lineage>
        <taxon>Bacteria</taxon>
        <taxon>Pseudomonadati</taxon>
        <taxon>Bacteroidota</taxon>
        <taxon>Cytophagia</taxon>
        <taxon>Cytophagales</taxon>
        <taxon>Hymenobacteraceae</taxon>
        <taxon>Hymenobacter</taxon>
    </lineage>
</organism>
<protein>
    <recommendedName>
        <fullName evidence="1">DUF5672 domain-containing protein</fullName>
    </recommendedName>
</protein>
<name>A0ABY4CXD2_9BACT</name>
<evidence type="ECO:0000313" key="3">
    <source>
        <dbReference type="Proteomes" id="UP000831113"/>
    </source>
</evidence>
<sequence length="259" mass="30632">MKKALATVVIPIHLEEPSELEKISLSQTLSVLHKYPIVFMAATELNTKWYEEFCRGKAEVTVERFEWQGRNAFGELLTNPVYYQRFLPYEYMMICHLDAFVFRDELEKWCSLGYDYIGAVIYNPSFFSPDTPVRKILGFSQPEYFGNGGFAIKKVSTFYHITSKFRAYINFYHWIRRLRKRGFLDDIFLTNHFPKLLRSFKIPPVALAQNFGAEYVDWKESELPFNNHDINSLPFGVHGWIQFHQDFWKPCIRHFGHAI</sequence>
<keyword evidence="3" id="KW-1185">Reference proteome</keyword>
<feature type="domain" description="DUF5672" evidence="1">
    <location>
        <begin position="68"/>
        <end position="228"/>
    </location>
</feature>
<proteinExistence type="predicted"/>
<dbReference type="InterPro" id="IPR043729">
    <property type="entry name" value="DUF5672"/>
</dbReference>
<dbReference type="Pfam" id="PF18922">
    <property type="entry name" value="DUF5672"/>
    <property type="match status" value="1"/>
</dbReference>
<reference evidence="2 3" key="1">
    <citation type="submission" date="2022-03" db="EMBL/GenBank/DDBJ databases">
        <title>Hymenobactersp. isolated from the air.</title>
        <authorList>
            <person name="Won M."/>
            <person name="Kwon S.-W."/>
        </authorList>
    </citation>
    <scope>NUCLEOTIDE SEQUENCE [LARGE SCALE GENOMIC DNA]</scope>
    <source>
        <strain evidence="2 3">KACC 21982</strain>
    </source>
</reference>
<evidence type="ECO:0000259" key="1">
    <source>
        <dbReference type="Pfam" id="PF18922"/>
    </source>
</evidence>
<accession>A0ABY4CXD2</accession>
<dbReference type="EMBL" id="CP094669">
    <property type="protein sequence ID" value="UOG74412.1"/>
    <property type="molecule type" value="Genomic_DNA"/>
</dbReference>
<evidence type="ECO:0000313" key="2">
    <source>
        <dbReference type="EMBL" id="UOG74412.1"/>
    </source>
</evidence>
<gene>
    <name evidence="2" type="ORF">MTX78_20115</name>
</gene>
<dbReference type="Proteomes" id="UP000831113">
    <property type="component" value="Chromosome"/>
</dbReference>